<reference evidence="3 5" key="1">
    <citation type="submission" date="2015-06" db="EMBL/GenBank/DDBJ databases">
        <title>Genome sequence of Mycobacterium kumamotonense strain Roo.</title>
        <authorList>
            <person name="Greninger A.L."/>
            <person name="Cunningham G."/>
            <person name="Miller S."/>
        </authorList>
    </citation>
    <scope>NUCLEOTIDE SEQUENCE [LARGE SCALE GENOMIC DNA]</scope>
    <source>
        <strain evidence="3 5">Roo</strain>
    </source>
</reference>
<accession>A0A1B8SM52</accession>
<dbReference type="Pfam" id="PF00934">
    <property type="entry name" value="PE"/>
    <property type="match status" value="1"/>
</dbReference>
<sequence>MSFVSAQPAELMAAAGELTGIGAAMAAQNATAAAVTTNVVPAAADPVSALTAAQFVAHAGLYQAVSAQANAIHHMFVTTLMTSAGSYEATEAANAITAR</sequence>
<dbReference type="RefSeq" id="WP_029249124.1">
    <property type="nucleotide sequence ID" value="NZ_JAACYR010000113.1"/>
</dbReference>
<evidence type="ECO:0000313" key="6">
    <source>
        <dbReference type="Proteomes" id="UP000192713"/>
    </source>
</evidence>
<proteinExistence type="predicted"/>
<organism evidence="3 5">
    <name type="scientific">Mycolicibacter kumamotonensis</name>
    <dbReference type="NCBI Taxonomy" id="354243"/>
    <lineage>
        <taxon>Bacteria</taxon>
        <taxon>Bacillati</taxon>
        <taxon>Actinomycetota</taxon>
        <taxon>Actinomycetes</taxon>
        <taxon>Mycobacteriales</taxon>
        <taxon>Mycobacteriaceae</taxon>
        <taxon>Mycolicibacter</taxon>
    </lineage>
</organism>
<evidence type="ECO:0000313" key="4">
    <source>
        <dbReference type="EMBL" id="ORA77512.1"/>
    </source>
</evidence>
<evidence type="ECO:0000259" key="1">
    <source>
        <dbReference type="Pfam" id="PF00934"/>
    </source>
</evidence>
<feature type="domain" description="PE" evidence="1">
    <location>
        <begin position="4"/>
        <end position="94"/>
    </location>
</feature>
<reference evidence="2 7" key="3">
    <citation type="submission" date="2020-01" db="EMBL/GenBank/DDBJ databases">
        <authorList>
            <person name="Sanchez-Estrada R."/>
            <person name="Gonzalez-Y-Merchand J.A."/>
            <person name="Rivera-Gutierrez S."/>
        </authorList>
    </citation>
    <scope>NUCLEOTIDE SEQUENCE [LARGE SCALE GENOMIC DNA]</scope>
    <source>
        <strain evidence="2 7">CST 7247</strain>
    </source>
</reference>
<dbReference type="Gene3D" id="1.10.287.850">
    <property type="entry name" value="HP0062-like domain"/>
    <property type="match status" value="1"/>
</dbReference>
<reference evidence="4 6" key="2">
    <citation type="submission" date="2017-02" db="EMBL/GenBank/DDBJ databases">
        <title>The new phylogeny of genus Mycobacterium.</title>
        <authorList>
            <person name="Tortoli E."/>
            <person name="Trovato A."/>
            <person name="Cirillo D.M."/>
        </authorList>
    </citation>
    <scope>NUCLEOTIDE SEQUENCE [LARGE SCALE GENOMIC DNA]</scope>
    <source>
        <strain evidence="4 6">DSM 45093</strain>
    </source>
</reference>
<dbReference type="OrthoDB" id="4752972at2"/>
<dbReference type="Proteomes" id="UP000466523">
    <property type="component" value="Unassembled WGS sequence"/>
</dbReference>
<dbReference type="Proteomes" id="UP000192713">
    <property type="component" value="Unassembled WGS sequence"/>
</dbReference>
<dbReference type="InterPro" id="IPR000084">
    <property type="entry name" value="PE-PGRS_N"/>
</dbReference>
<evidence type="ECO:0000313" key="5">
    <source>
        <dbReference type="Proteomes" id="UP000092668"/>
    </source>
</evidence>
<gene>
    <name evidence="3" type="ORF">ACT18_02345</name>
    <name evidence="4" type="ORF">BST28_17670</name>
    <name evidence="2" type="ORF">GWR20_21475</name>
</gene>
<keyword evidence="5" id="KW-1185">Reference proteome</keyword>
<dbReference type="InterPro" id="IPR038332">
    <property type="entry name" value="PPE_sf"/>
</dbReference>
<comment type="caution">
    <text evidence="3">The sequence shown here is derived from an EMBL/GenBank/DDBJ whole genome shotgun (WGS) entry which is preliminary data.</text>
</comment>
<evidence type="ECO:0000313" key="3">
    <source>
        <dbReference type="EMBL" id="OBY33808.1"/>
    </source>
</evidence>
<dbReference type="Proteomes" id="UP000092668">
    <property type="component" value="Unassembled WGS sequence"/>
</dbReference>
<dbReference type="STRING" id="354243.BST28_17670"/>
<dbReference type="EMBL" id="LFOE01000001">
    <property type="protein sequence ID" value="OBY33808.1"/>
    <property type="molecule type" value="Genomic_DNA"/>
</dbReference>
<dbReference type="AlphaFoldDB" id="A0A1B8SM52"/>
<dbReference type="SUPFAM" id="SSF140459">
    <property type="entry name" value="PE/PPE dimer-like"/>
    <property type="match status" value="1"/>
</dbReference>
<dbReference type="EMBL" id="MVHU01000031">
    <property type="protein sequence ID" value="ORA77512.1"/>
    <property type="molecule type" value="Genomic_DNA"/>
</dbReference>
<protein>
    <submittedName>
        <fullName evidence="3">PE family protein</fullName>
    </submittedName>
</protein>
<dbReference type="EMBL" id="JAACYR010000113">
    <property type="protein sequence ID" value="NDJ91679.1"/>
    <property type="molecule type" value="Genomic_DNA"/>
</dbReference>
<evidence type="ECO:0000313" key="2">
    <source>
        <dbReference type="EMBL" id="NDJ91679.1"/>
    </source>
</evidence>
<name>A0A1B8SM52_9MYCO</name>
<evidence type="ECO:0000313" key="7">
    <source>
        <dbReference type="Proteomes" id="UP000466523"/>
    </source>
</evidence>